<evidence type="ECO:0000313" key="1">
    <source>
        <dbReference type="EMBL" id="CDS25125.1"/>
    </source>
</evidence>
<reference evidence="1 2" key="1">
    <citation type="journal article" date="2013" name="Nature">
        <title>The genomes of four tapeworm species reveal adaptations to parasitism.</title>
        <authorList>
            <person name="Tsai I.J."/>
            <person name="Zarowiecki M."/>
            <person name="Holroyd N."/>
            <person name="Garciarrubio A."/>
            <person name="Sanchez-Flores A."/>
            <person name="Brooks K.L."/>
            <person name="Tracey A."/>
            <person name="Bobes R.J."/>
            <person name="Fragoso G."/>
            <person name="Sciutto E."/>
            <person name="Aslett M."/>
            <person name="Beasley H."/>
            <person name="Bennett H.M."/>
            <person name="Cai J."/>
            <person name="Camicia F."/>
            <person name="Clark R."/>
            <person name="Cucher M."/>
            <person name="De Silva N."/>
            <person name="Day T.A."/>
            <person name="Deplazes P."/>
            <person name="Estrada K."/>
            <person name="Fernandez C."/>
            <person name="Holland P.W."/>
            <person name="Hou J."/>
            <person name="Hu S."/>
            <person name="Huckvale T."/>
            <person name="Hung S.S."/>
            <person name="Kamenetzky L."/>
            <person name="Keane J.A."/>
            <person name="Kiss F."/>
            <person name="Koziol U."/>
            <person name="Lambert O."/>
            <person name="Liu K."/>
            <person name="Luo X."/>
            <person name="Luo Y."/>
            <person name="Macchiaroli N."/>
            <person name="Nichol S."/>
            <person name="Paps J."/>
            <person name="Parkinson J."/>
            <person name="Pouchkina-Stantcheva N."/>
            <person name="Riddiford N."/>
            <person name="Rosenzvit M."/>
            <person name="Salinas G."/>
            <person name="Wasmuth J.D."/>
            <person name="Zamanian M."/>
            <person name="Zheng Y."/>
            <person name="Cai X."/>
            <person name="Soberon X."/>
            <person name="Olson P.D."/>
            <person name="Laclette J.P."/>
            <person name="Brehm K."/>
            <person name="Berriman M."/>
            <person name="Garciarrubio A."/>
            <person name="Bobes R.J."/>
            <person name="Fragoso G."/>
            <person name="Sanchez-Flores A."/>
            <person name="Estrada K."/>
            <person name="Cevallos M.A."/>
            <person name="Morett E."/>
            <person name="Gonzalez V."/>
            <person name="Portillo T."/>
            <person name="Ochoa-Leyva A."/>
            <person name="Jose M.V."/>
            <person name="Sciutto E."/>
            <person name="Landa A."/>
            <person name="Jimenez L."/>
            <person name="Valdes V."/>
            <person name="Carrero J.C."/>
            <person name="Larralde C."/>
            <person name="Morales-Montor J."/>
            <person name="Limon-Lason J."/>
            <person name="Soberon X."/>
            <person name="Laclette J.P."/>
        </authorList>
    </citation>
    <scope>NUCLEOTIDE SEQUENCE [LARGE SCALE GENOMIC DNA]</scope>
</reference>
<reference evidence="1" key="2">
    <citation type="submission" date="2014-06" db="EMBL/GenBank/DDBJ databases">
        <authorList>
            <person name="Aslett M."/>
        </authorList>
    </citation>
    <scope>NUCLEOTIDE SEQUENCE</scope>
</reference>
<evidence type="ECO:0000313" key="3">
    <source>
        <dbReference type="WBParaSite" id="EgrG_002061000"/>
    </source>
</evidence>
<name>A0A068X520_ECHGR</name>
<gene>
    <name evidence="1" type="ORF">EgrG_002061000</name>
</gene>
<proteinExistence type="predicted"/>
<sequence>MNLLSHSEPSVACTWRVCGALGSKNAHPLKQQYGEAFHICAGADVHPISAMWMLASCSTESASPFPRLRWVGSVPNSSPTTQPPMLLDGPSRFAVVGPWPWMRQFGIFRLKTKSTLRPPSKSLLRVSMGVVEEVRTEALQQSTILCLLFAYFDSPKC</sequence>
<accession>A0A068X520</accession>
<dbReference type="AlphaFoldDB" id="A0A068X520"/>
<dbReference type="WBParaSite" id="EgrG_002061000">
    <property type="protein sequence ID" value="EgrG_002061000"/>
    <property type="gene ID" value="EgrG_002061000"/>
</dbReference>
<organism evidence="1">
    <name type="scientific">Echinococcus granulosus</name>
    <name type="common">Hydatid tapeworm</name>
    <dbReference type="NCBI Taxonomy" id="6210"/>
    <lineage>
        <taxon>Eukaryota</taxon>
        <taxon>Metazoa</taxon>
        <taxon>Spiralia</taxon>
        <taxon>Lophotrochozoa</taxon>
        <taxon>Platyhelminthes</taxon>
        <taxon>Cestoda</taxon>
        <taxon>Eucestoda</taxon>
        <taxon>Cyclophyllidea</taxon>
        <taxon>Taeniidae</taxon>
        <taxon>Echinococcus</taxon>
        <taxon>Echinococcus granulosus group</taxon>
    </lineage>
</organism>
<reference evidence="3" key="3">
    <citation type="submission" date="2020-10" db="UniProtKB">
        <authorList>
            <consortium name="WormBaseParasite"/>
        </authorList>
    </citation>
    <scope>IDENTIFICATION</scope>
</reference>
<evidence type="ECO:0000313" key="2">
    <source>
        <dbReference type="Proteomes" id="UP000492820"/>
    </source>
</evidence>
<dbReference type="EMBL" id="LK028732">
    <property type="protein sequence ID" value="CDS25125.1"/>
    <property type="molecule type" value="Genomic_DNA"/>
</dbReference>
<protein>
    <submittedName>
        <fullName evidence="1 3">Uncharacterized protein</fullName>
    </submittedName>
</protein>
<dbReference type="Proteomes" id="UP000492820">
    <property type="component" value="Unassembled WGS sequence"/>
</dbReference>